<keyword evidence="1" id="KW-0805">Transcription regulation</keyword>
<evidence type="ECO:0000256" key="1">
    <source>
        <dbReference type="ARBA" id="ARBA00023015"/>
    </source>
</evidence>
<feature type="domain" description="HTH gntR-type" evidence="4">
    <location>
        <begin position="6"/>
        <end position="73"/>
    </location>
</feature>
<dbReference type="GO" id="GO:0003700">
    <property type="term" value="F:DNA-binding transcription factor activity"/>
    <property type="evidence" value="ECO:0007669"/>
    <property type="project" value="InterPro"/>
</dbReference>
<dbReference type="InterPro" id="IPR000524">
    <property type="entry name" value="Tscrpt_reg_HTH_GntR"/>
</dbReference>
<proteinExistence type="predicted"/>
<dbReference type="PANTHER" id="PTHR43537">
    <property type="entry name" value="TRANSCRIPTIONAL REGULATOR, GNTR FAMILY"/>
    <property type="match status" value="1"/>
</dbReference>
<dbReference type="Gene3D" id="1.10.10.10">
    <property type="entry name" value="Winged helix-like DNA-binding domain superfamily/Winged helix DNA-binding domain"/>
    <property type="match status" value="1"/>
</dbReference>
<accession>A0A1I4HLW5</accession>
<dbReference type="OrthoDB" id="8638122at2"/>
<evidence type="ECO:0000256" key="3">
    <source>
        <dbReference type="ARBA" id="ARBA00023163"/>
    </source>
</evidence>
<dbReference type="SMART" id="SM00895">
    <property type="entry name" value="FCD"/>
    <property type="match status" value="1"/>
</dbReference>
<evidence type="ECO:0000259" key="4">
    <source>
        <dbReference type="PROSITE" id="PS50949"/>
    </source>
</evidence>
<dbReference type="SUPFAM" id="SSF48008">
    <property type="entry name" value="GntR ligand-binding domain-like"/>
    <property type="match status" value="1"/>
</dbReference>
<dbReference type="SUPFAM" id="SSF46785">
    <property type="entry name" value="Winged helix' DNA-binding domain"/>
    <property type="match status" value="1"/>
</dbReference>
<dbReference type="RefSeq" id="WP_093090043.1">
    <property type="nucleotide sequence ID" value="NZ_FOTQ01000001.1"/>
</dbReference>
<dbReference type="Proteomes" id="UP000199144">
    <property type="component" value="Unassembled WGS sequence"/>
</dbReference>
<dbReference type="InterPro" id="IPR011711">
    <property type="entry name" value="GntR_C"/>
</dbReference>
<gene>
    <name evidence="5" type="ORF">SAMN04488042_101151</name>
</gene>
<dbReference type="InterPro" id="IPR036390">
    <property type="entry name" value="WH_DNA-bd_sf"/>
</dbReference>
<protein>
    <submittedName>
        <fullName evidence="5">DNA-binding transcriptional regulator, GntR family</fullName>
    </submittedName>
</protein>
<dbReference type="PROSITE" id="PS50949">
    <property type="entry name" value="HTH_GNTR"/>
    <property type="match status" value="1"/>
</dbReference>
<dbReference type="AlphaFoldDB" id="A0A1I4HLW5"/>
<name>A0A1I4HLW5_9RHOB</name>
<dbReference type="InterPro" id="IPR036388">
    <property type="entry name" value="WH-like_DNA-bd_sf"/>
</dbReference>
<keyword evidence="6" id="KW-1185">Reference proteome</keyword>
<evidence type="ECO:0000256" key="2">
    <source>
        <dbReference type="ARBA" id="ARBA00023125"/>
    </source>
</evidence>
<evidence type="ECO:0000313" key="6">
    <source>
        <dbReference type="Proteomes" id="UP000199144"/>
    </source>
</evidence>
<dbReference type="GO" id="GO:0003677">
    <property type="term" value="F:DNA binding"/>
    <property type="evidence" value="ECO:0007669"/>
    <property type="project" value="UniProtKB-KW"/>
</dbReference>
<keyword evidence="2 5" id="KW-0238">DNA-binding</keyword>
<dbReference type="Pfam" id="PF07729">
    <property type="entry name" value="FCD"/>
    <property type="match status" value="1"/>
</dbReference>
<dbReference type="SMART" id="SM00345">
    <property type="entry name" value="HTH_GNTR"/>
    <property type="match status" value="1"/>
</dbReference>
<dbReference type="STRING" id="254406.SAMN04488042_101151"/>
<evidence type="ECO:0000313" key="5">
    <source>
        <dbReference type="EMBL" id="SFL42707.1"/>
    </source>
</evidence>
<keyword evidence="3" id="KW-0804">Transcription</keyword>
<dbReference type="EMBL" id="FOTQ01000001">
    <property type="protein sequence ID" value="SFL42707.1"/>
    <property type="molecule type" value="Genomic_DNA"/>
</dbReference>
<dbReference type="CDD" id="cd07377">
    <property type="entry name" value="WHTH_GntR"/>
    <property type="match status" value="1"/>
</dbReference>
<dbReference type="InterPro" id="IPR008920">
    <property type="entry name" value="TF_FadR/GntR_C"/>
</dbReference>
<dbReference type="PANTHER" id="PTHR43537:SF53">
    <property type="entry name" value="HTH-TYPE TRANSCRIPTIONAL REPRESSOR NANR"/>
    <property type="match status" value="1"/>
</dbReference>
<organism evidence="5 6">
    <name type="scientific">Shimia aestuarii</name>
    <dbReference type="NCBI Taxonomy" id="254406"/>
    <lineage>
        <taxon>Bacteria</taxon>
        <taxon>Pseudomonadati</taxon>
        <taxon>Pseudomonadota</taxon>
        <taxon>Alphaproteobacteria</taxon>
        <taxon>Rhodobacterales</taxon>
        <taxon>Roseobacteraceae</taxon>
    </lineage>
</organism>
<dbReference type="Pfam" id="PF00392">
    <property type="entry name" value="GntR"/>
    <property type="match status" value="1"/>
</dbReference>
<sequence>MKDEARQRRNRLYDHLKMSILTLRIAPGSDLDEAELSAAFGLSRTPLREVFREMAGEGYLDLRTNRGARVSEMSYTTLRDFFLAAPMIYGAILRLAALNATAAQVEALKGAQDDFRAALRSGSGADRALSNNRFHEITGVMAGNVYLLPSFNRLLIDHARISMTFYRPGDTKMVENVSEASAHHDEIIAAIEARDAERAAALAEAHWNLSRGHIEMFVMPDALTMPLGTLPGQAVAGG</sequence>
<reference evidence="5 6" key="1">
    <citation type="submission" date="2016-10" db="EMBL/GenBank/DDBJ databases">
        <authorList>
            <person name="de Groot N.N."/>
        </authorList>
    </citation>
    <scope>NUCLEOTIDE SEQUENCE [LARGE SCALE GENOMIC DNA]</scope>
    <source>
        <strain evidence="5 6">DSM 15283</strain>
    </source>
</reference>
<dbReference type="Gene3D" id="1.20.120.530">
    <property type="entry name" value="GntR ligand-binding domain-like"/>
    <property type="match status" value="1"/>
</dbReference>